<dbReference type="Gene3D" id="1.20.1280.50">
    <property type="match status" value="1"/>
</dbReference>
<dbReference type="InterPro" id="IPR036047">
    <property type="entry name" value="F-box-like_dom_sf"/>
</dbReference>
<dbReference type="Pfam" id="PF08268">
    <property type="entry name" value="FBA_3"/>
    <property type="match status" value="1"/>
</dbReference>
<organism evidence="2 3">
    <name type="scientific">Deinandra increscens subsp. villosa</name>
    <dbReference type="NCBI Taxonomy" id="3103831"/>
    <lineage>
        <taxon>Eukaryota</taxon>
        <taxon>Viridiplantae</taxon>
        <taxon>Streptophyta</taxon>
        <taxon>Embryophyta</taxon>
        <taxon>Tracheophyta</taxon>
        <taxon>Spermatophyta</taxon>
        <taxon>Magnoliopsida</taxon>
        <taxon>eudicotyledons</taxon>
        <taxon>Gunneridae</taxon>
        <taxon>Pentapetalae</taxon>
        <taxon>asterids</taxon>
        <taxon>campanulids</taxon>
        <taxon>Asterales</taxon>
        <taxon>Asteraceae</taxon>
        <taxon>Asteroideae</taxon>
        <taxon>Heliantheae alliance</taxon>
        <taxon>Madieae</taxon>
        <taxon>Madiinae</taxon>
        <taxon>Deinandra</taxon>
    </lineage>
</organism>
<dbReference type="PANTHER" id="PTHR31672:SF13">
    <property type="entry name" value="F-BOX PROTEIN CPR30-LIKE"/>
    <property type="match status" value="1"/>
</dbReference>
<gene>
    <name evidence="2" type="ORF">SSX86_019375</name>
</gene>
<dbReference type="InterPro" id="IPR001810">
    <property type="entry name" value="F-box_dom"/>
</dbReference>
<dbReference type="SMART" id="SM00256">
    <property type="entry name" value="FBOX"/>
    <property type="match status" value="1"/>
</dbReference>
<dbReference type="InterPro" id="IPR013187">
    <property type="entry name" value="F-box-assoc_dom_typ3"/>
</dbReference>
<protein>
    <recommendedName>
        <fullName evidence="1">F-box domain-containing protein</fullName>
    </recommendedName>
</protein>
<accession>A0AAP0GVK5</accession>
<dbReference type="SUPFAM" id="SSF81383">
    <property type="entry name" value="F-box domain"/>
    <property type="match status" value="1"/>
</dbReference>
<dbReference type="NCBIfam" id="TIGR01640">
    <property type="entry name" value="F_box_assoc_1"/>
    <property type="match status" value="1"/>
</dbReference>
<evidence type="ECO:0000259" key="1">
    <source>
        <dbReference type="SMART" id="SM00256"/>
    </source>
</evidence>
<reference evidence="2 3" key="1">
    <citation type="submission" date="2024-04" db="EMBL/GenBank/DDBJ databases">
        <title>The reference genome of an endangered Asteraceae, Deinandra increscens subsp. villosa, native to the Central Coast of California.</title>
        <authorList>
            <person name="Guilliams M."/>
            <person name="Hasenstab-Lehman K."/>
            <person name="Meyer R."/>
            <person name="Mcevoy S."/>
        </authorList>
    </citation>
    <scope>NUCLEOTIDE SEQUENCE [LARGE SCALE GENOMIC DNA]</scope>
    <source>
        <tissue evidence="2">Leaf</tissue>
    </source>
</reference>
<dbReference type="InterPro" id="IPR050796">
    <property type="entry name" value="SCF_F-box_component"/>
</dbReference>
<evidence type="ECO:0000313" key="3">
    <source>
        <dbReference type="Proteomes" id="UP001408789"/>
    </source>
</evidence>
<dbReference type="CDD" id="cd22157">
    <property type="entry name" value="F-box_AtFBW1-like"/>
    <property type="match status" value="1"/>
</dbReference>
<feature type="domain" description="F-box" evidence="1">
    <location>
        <begin position="6"/>
        <end position="46"/>
    </location>
</feature>
<dbReference type="AlphaFoldDB" id="A0AAP0GVK5"/>
<proteinExistence type="predicted"/>
<dbReference type="PANTHER" id="PTHR31672">
    <property type="entry name" value="BNACNNG10540D PROTEIN"/>
    <property type="match status" value="1"/>
</dbReference>
<keyword evidence="3" id="KW-1185">Reference proteome</keyword>
<dbReference type="EMBL" id="JBCNJP010000019">
    <property type="protein sequence ID" value="KAK9062189.1"/>
    <property type="molecule type" value="Genomic_DNA"/>
</dbReference>
<dbReference type="InterPro" id="IPR017451">
    <property type="entry name" value="F-box-assoc_interact_dom"/>
</dbReference>
<comment type="caution">
    <text evidence="2">The sequence shown here is derived from an EMBL/GenBank/DDBJ whole genome shotgun (WGS) entry which is preliminary data.</text>
</comment>
<name>A0AAP0GVK5_9ASTR</name>
<dbReference type="Proteomes" id="UP001408789">
    <property type="component" value="Unassembled WGS sequence"/>
</dbReference>
<sequence>MADDQFPEDIIYGIFSRLPVKSLARFRCVCKSWLEYINHPYLKTIHLKQELTPIIFPKNHKSNISFLRVNETMSTVKKDLVFEFCCEDYSKPHVLGSCNGLTLVGYDRSFLALINLVTKQRLNLPPFGMITSSNHHHLDQLSIPVPASAGTGIGFDESTNTFKTVCVILKEPVDCSPDDIHLVRQQLRTMVHYSGTTTNSWREITQNPAYPITGGGVFAHGRLHWFVDFHNYWSFDEGTQIVWFDVKTERFGLTDCPKQKGGYRDHDRLVDLDGEVGIAYIDQRIDLWILKKEDYWVLHCRFDLCPSPYNKYTHVAVSGFWNEEGDVLLSSDHGRRLLVYTLKTGDLREYVVDSSEEFEADIRMCRTSLFSFLECS</sequence>
<dbReference type="Pfam" id="PF00646">
    <property type="entry name" value="F-box"/>
    <property type="match status" value="1"/>
</dbReference>
<evidence type="ECO:0000313" key="2">
    <source>
        <dbReference type="EMBL" id="KAK9062189.1"/>
    </source>
</evidence>